<evidence type="ECO:0000313" key="12">
    <source>
        <dbReference type="Proteomes" id="UP001596378"/>
    </source>
</evidence>
<dbReference type="SMART" id="SM00387">
    <property type="entry name" value="HATPase_c"/>
    <property type="match status" value="1"/>
</dbReference>
<dbReference type="Proteomes" id="UP001596378">
    <property type="component" value="Unassembled WGS sequence"/>
</dbReference>
<dbReference type="InterPro" id="IPR010559">
    <property type="entry name" value="Sig_transdc_His_kin_internal"/>
</dbReference>
<dbReference type="InterPro" id="IPR050640">
    <property type="entry name" value="Bact_2-comp_sensor_kinase"/>
</dbReference>
<dbReference type="InterPro" id="IPR036890">
    <property type="entry name" value="HATPase_C_sf"/>
</dbReference>
<dbReference type="Pfam" id="PF02518">
    <property type="entry name" value="HATPase_c"/>
    <property type="match status" value="1"/>
</dbReference>
<evidence type="ECO:0000256" key="9">
    <source>
        <dbReference type="SAM" id="Phobius"/>
    </source>
</evidence>
<gene>
    <name evidence="11" type="ORF">ACFQMJ_23635</name>
</gene>
<evidence type="ECO:0000256" key="6">
    <source>
        <dbReference type="ARBA" id="ARBA00022777"/>
    </source>
</evidence>
<keyword evidence="6 11" id="KW-0418">Kinase</keyword>
<dbReference type="RefSeq" id="WP_378050843.1">
    <property type="nucleotide sequence ID" value="NZ_JBHMDN010000029.1"/>
</dbReference>
<keyword evidence="8 9" id="KW-0472">Membrane</keyword>
<evidence type="ECO:0000256" key="5">
    <source>
        <dbReference type="ARBA" id="ARBA00022692"/>
    </source>
</evidence>
<name>A0ABW2FKR7_9BACL</name>
<evidence type="ECO:0000256" key="2">
    <source>
        <dbReference type="ARBA" id="ARBA00022475"/>
    </source>
</evidence>
<dbReference type="Pfam" id="PF02743">
    <property type="entry name" value="dCache_1"/>
    <property type="match status" value="1"/>
</dbReference>
<dbReference type="PANTHER" id="PTHR34220:SF7">
    <property type="entry name" value="SENSOR HISTIDINE KINASE YPDA"/>
    <property type="match status" value="1"/>
</dbReference>
<dbReference type="InterPro" id="IPR003660">
    <property type="entry name" value="HAMP_dom"/>
</dbReference>
<evidence type="ECO:0000256" key="3">
    <source>
        <dbReference type="ARBA" id="ARBA00022553"/>
    </source>
</evidence>
<dbReference type="EC" id="2.7.13.3" evidence="11"/>
<dbReference type="Pfam" id="PF06580">
    <property type="entry name" value="His_kinase"/>
    <property type="match status" value="1"/>
</dbReference>
<keyword evidence="7 9" id="KW-1133">Transmembrane helix</keyword>
<dbReference type="EMBL" id="JBHTAI010000017">
    <property type="protein sequence ID" value="MFC7151540.1"/>
    <property type="molecule type" value="Genomic_DNA"/>
</dbReference>
<keyword evidence="5 9" id="KW-0812">Transmembrane</keyword>
<dbReference type="PROSITE" id="PS50885">
    <property type="entry name" value="HAMP"/>
    <property type="match status" value="1"/>
</dbReference>
<protein>
    <submittedName>
        <fullName evidence="11">Sensor histidine kinase</fullName>
        <ecNumber evidence="11">2.7.13.3</ecNumber>
    </submittedName>
</protein>
<accession>A0ABW2FKR7</accession>
<feature type="transmembrane region" description="Helical" evidence="9">
    <location>
        <begin position="306"/>
        <end position="329"/>
    </location>
</feature>
<keyword evidence="12" id="KW-1185">Reference proteome</keyword>
<evidence type="ECO:0000256" key="7">
    <source>
        <dbReference type="ARBA" id="ARBA00022989"/>
    </source>
</evidence>
<dbReference type="SUPFAM" id="SSF55874">
    <property type="entry name" value="ATPase domain of HSP90 chaperone/DNA topoisomerase II/histidine kinase"/>
    <property type="match status" value="1"/>
</dbReference>
<keyword evidence="4 11" id="KW-0808">Transferase</keyword>
<evidence type="ECO:0000313" key="11">
    <source>
        <dbReference type="EMBL" id="MFC7151540.1"/>
    </source>
</evidence>
<organism evidence="11 12">
    <name type="scientific">Cohnella cellulosilytica</name>
    <dbReference type="NCBI Taxonomy" id="986710"/>
    <lineage>
        <taxon>Bacteria</taxon>
        <taxon>Bacillati</taxon>
        <taxon>Bacillota</taxon>
        <taxon>Bacilli</taxon>
        <taxon>Bacillales</taxon>
        <taxon>Paenibacillaceae</taxon>
        <taxon>Cohnella</taxon>
    </lineage>
</organism>
<evidence type="ECO:0000256" key="4">
    <source>
        <dbReference type="ARBA" id="ARBA00022679"/>
    </source>
</evidence>
<evidence type="ECO:0000259" key="10">
    <source>
        <dbReference type="PROSITE" id="PS50885"/>
    </source>
</evidence>
<proteinExistence type="predicted"/>
<keyword evidence="3" id="KW-0597">Phosphoprotein</keyword>
<sequence>MRVFGRRKKESSRLLTRLSVPVFALIVAIVLGFAAAASYLLIRLQNDHTRQMADQSLKFVHRNIRYQFDTMNNAAAYVQSNPSIDGLLESQASAVYDSVDDFFALRANLENLSLLSLLNDFGSGRSVAASYAVSLALRPASGLYAMATDRFDPTPGIYKDDDLQREPWYRDLIGGEKKTVWWGQKTGSSGTEMIYSARMKTSVKDGRDVGIVIVGANIGSLRGAFESASLDKGDHLLLDGNDRVIYGENHEFLEDVGDLPFVVALRGAEGSFVAKIAGEKHRVTFETFENDWKLVTVVPESHYNKYAFAIAAIGAATAAVALSIAGYVFRRIAVRVTVPVTRLVSAMHRPEVLEFKEALPEQRSGIYEVDALGEQFSSMLVALRGLIEKSFAEEMDRKQLQLDLLQARINPHFLYNTLDLINCRAITAGDRESSLIVRSLANFFRYSLNRGETWISLEDEMKQVEAYLDIQRMMMESLRTELRIPETLLSASIVHFAVQPLVENAIVHGFSDDDGDCLIEVSAERQGDDLVLIVRDNGKGCDAAERNRLLRESGGEDRTAHERRRSGYGTLNVHRRIQLHCGEGCGLKYAETDSGTCVEVRLPYRGAEKERSEKEGAADV</sequence>
<feature type="domain" description="HAMP" evidence="10">
    <location>
        <begin position="334"/>
        <end position="388"/>
    </location>
</feature>
<dbReference type="PANTHER" id="PTHR34220">
    <property type="entry name" value="SENSOR HISTIDINE KINASE YPDA"/>
    <property type="match status" value="1"/>
</dbReference>
<dbReference type="Gene3D" id="3.30.565.10">
    <property type="entry name" value="Histidine kinase-like ATPase, C-terminal domain"/>
    <property type="match status" value="1"/>
</dbReference>
<dbReference type="InterPro" id="IPR033479">
    <property type="entry name" value="dCache_1"/>
</dbReference>
<feature type="transmembrane region" description="Helical" evidence="9">
    <location>
        <begin position="20"/>
        <end position="42"/>
    </location>
</feature>
<dbReference type="GO" id="GO:0004673">
    <property type="term" value="F:protein histidine kinase activity"/>
    <property type="evidence" value="ECO:0007669"/>
    <property type="project" value="UniProtKB-EC"/>
</dbReference>
<reference evidence="12" key="1">
    <citation type="journal article" date="2019" name="Int. J. Syst. Evol. Microbiol.">
        <title>The Global Catalogue of Microorganisms (GCM) 10K type strain sequencing project: providing services to taxonomists for standard genome sequencing and annotation.</title>
        <authorList>
            <consortium name="The Broad Institute Genomics Platform"/>
            <consortium name="The Broad Institute Genome Sequencing Center for Infectious Disease"/>
            <person name="Wu L."/>
            <person name="Ma J."/>
        </authorList>
    </citation>
    <scope>NUCLEOTIDE SEQUENCE [LARGE SCALE GENOMIC DNA]</scope>
    <source>
        <strain evidence="12">KCTC 12907</strain>
    </source>
</reference>
<comment type="caution">
    <text evidence="11">The sequence shown here is derived from an EMBL/GenBank/DDBJ whole genome shotgun (WGS) entry which is preliminary data.</text>
</comment>
<comment type="subcellular location">
    <subcellularLocation>
        <location evidence="1">Cell membrane</location>
        <topology evidence="1">Multi-pass membrane protein</topology>
    </subcellularLocation>
</comment>
<evidence type="ECO:0000256" key="1">
    <source>
        <dbReference type="ARBA" id="ARBA00004651"/>
    </source>
</evidence>
<dbReference type="InterPro" id="IPR003594">
    <property type="entry name" value="HATPase_dom"/>
</dbReference>
<keyword evidence="2" id="KW-1003">Cell membrane</keyword>
<evidence type="ECO:0000256" key="8">
    <source>
        <dbReference type="ARBA" id="ARBA00023136"/>
    </source>
</evidence>